<dbReference type="InterPro" id="IPR050563">
    <property type="entry name" value="4-hydroxybenzoyl-CoA_TE"/>
</dbReference>
<dbReference type="GO" id="GO:0047617">
    <property type="term" value="F:fatty acyl-CoA hydrolase activity"/>
    <property type="evidence" value="ECO:0007669"/>
    <property type="project" value="TreeGrafter"/>
</dbReference>
<evidence type="ECO:0000256" key="2">
    <source>
        <dbReference type="ARBA" id="ARBA00022801"/>
    </source>
</evidence>
<dbReference type="Pfam" id="PF13279">
    <property type="entry name" value="4HBT_2"/>
    <property type="match status" value="1"/>
</dbReference>
<gene>
    <name evidence="3" type="ORF">Prevot485_0160</name>
</gene>
<dbReference type="EMBL" id="MN990733">
    <property type="protein sequence ID" value="QIM09917.1"/>
    <property type="molecule type" value="Genomic_DNA"/>
</dbReference>
<dbReference type="CDD" id="cd00586">
    <property type="entry name" value="4HBT"/>
    <property type="match status" value="1"/>
</dbReference>
<organism evidence="3">
    <name type="scientific">uncultured Prevotella sp</name>
    <dbReference type="NCBI Taxonomy" id="159272"/>
    <lineage>
        <taxon>Bacteria</taxon>
        <taxon>Pseudomonadati</taxon>
        <taxon>Bacteroidota</taxon>
        <taxon>Bacteroidia</taxon>
        <taxon>Bacteroidales</taxon>
        <taxon>Prevotellaceae</taxon>
        <taxon>Prevotella</taxon>
        <taxon>environmental samples</taxon>
    </lineage>
</organism>
<reference evidence="3" key="1">
    <citation type="journal article" date="2020" name="J. ISSAAS">
        <title>Lactobacilli and other gastrointestinal microbiota of Peromyscus leucopus, reservoir host for agents of Lyme disease and other zoonoses in North America.</title>
        <authorList>
            <person name="Milovic A."/>
            <person name="Bassam K."/>
            <person name="Shao H."/>
            <person name="Chatzistamou I."/>
            <person name="Tufts D.M."/>
            <person name="Diuk-Wasser M."/>
            <person name="Barbour A.G."/>
        </authorList>
    </citation>
    <scope>NUCLEOTIDE SEQUENCE</scope>
    <source>
        <strain evidence="3">LL70</strain>
    </source>
</reference>
<accession>A0A6G8F0W3</accession>
<name>A0A6G8F0W3_9BACT</name>
<dbReference type="AlphaFoldDB" id="A0A6G8F0W3"/>
<dbReference type="PANTHER" id="PTHR31793:SF27">
    <property type="entry name" value="NOVEL THIOESTERASE SUPERFAMILY DOMAIN AND SAPOSIN A-TYPE DOMAIN CONTAINING PROTEIN (0610012H03RIK)"/>
    <property type="match status" value="1"/>
</dbReference>
<dbReference type="SUPFAM" id="SSF54637">
    <property type="entry name" value="Thioesterase/thiol ester dehydrase-isomerase"/>
    <property type="match status" value="1"/>
</dbReference>
<dbReference type="InterPro" id="IPR029069">
    <property type="entry name" value="HotDog_dom_sf"/>
</dbReference>
<protein>
    <submittedName>
        <fullName evidence="3">Acyl-CoA thioester hydrolase</fullName>
    </submittedName>
</protein>
<dbReference type="Gene3D" id="3.10.129.10">
    <property type="entry name" value="Hotdog Thioesterase"/>
    <property type="match status" value="1"/>
</dbReference>
<evidence type="ECO:0000256" key="1">
    <source>
        <dbReference type="ARBA" id="ARBA00005953"/>
    </source>
</evidence>
<sequence>MEEEPQQVTFSHQIPAQLRFSDVDRFGHVNNSVYFSLFDMSKERYFMDVVGKNALQQVSIVVANINANFLAPIYYPDEIVIQTSVVHLGNKSFTLRQRAVNVRTKEVKCDCRTVMVCFDMNDKVSIPMPDYFKSKIAEFEGHSLS</sequence>
<keyword evidence="2 3" id="KW-0378">Hydrolase</keyword>
<evidence type="ECO:0000313" key="3">
    <source>
        <dbReference type="EMBL" id="QIM09917.1"/>
    </source>
</evidence>
<comment type="similarity">
    <text evidence="1">Belongs to the 4-hydroxybenzoyl-CoA thioesterase family.</text>
</comment>
<dbReference type="PANTHER" id="PTHR31793">
    <property type="entry name" value="4-HYDROXYBENZOYL-COA THIOESTERASE FAMILY MEMBER"/>
    <property type="match status" value="1"/>
</dbReference>
<proteinExistence type="inferred from homology"/>